<evidence type="ECO:0000313" key="2">
    <source>
        <dbReference type="EMBL" id="RKP51847.1"/>
    </source>
</evidence>
<dbReference type="EMBL" id="RBZU01000008">
    <property type="protein sequence ID" value="RKP51847.1"/>
    <property type="molecule type" value="Genomic_DNA"/>
</dbReference>
<accession>A0A494XMC9</accession>
<keyword evidence="3" id="KW-1185">Reference proteome</keyword>
<name>A0A494XMC9_9BURK</name>
<evidence type="ECO:0000313" key="3">
    <source>
        <dbReference type="Proteomes" id="UP000270342"/>
    </source>
</evidence>
<evidence type="ECO:0000256" key="1">
    <source>
        <dbReference type="SAM" id="MobiDB-lite"/>
    </source>
</evidence>
<reference evidence="2 3" key="1">
    <citation type="submission" date="2018-10" db="EMBL/GenBank/DDBJ databases">
        <title>Robbsia sp. DHC34, isolated from soil.</title>
        <authorList>
            <person name="Gao Z.-H."/>
            <person name="Qiu L.-H."/>
        </authorList>
    </citation>
    <scope>NUCLEOTIDE SEQUENCE [LARGE SCALE GENOMIC DNA]</scope>
    <source>
        <strain evidence="2 3">DHC34</strain>
    </source>
</reference>
<protein>
    <submittedName>
        <fullName evidence="2">Uncharacterized protein</fullName>
    </submittedName>
</protein>
<sequence length="73" mass="7935">MRADYCRKARGRQRGPSGASLSCDVAPTRRPADPPTRSSAHPPIRPSAHPPIRAACCVLRAACCVLTLTYKYK</sequence>
<proteinExistence type="predicted"/>
<dbReference type="AlphaFoldDB" id="A0A494XMC9"/>
<comment type="caution">
    <text evidence="2">The sequence shown here is derived from an EMBL/GenBank/DDBJ whole genome shotgun (WGS) entry which is preliminary data.</text>
</comment>
<dbReference type="Proteomes" id="UP000270342">
    <property type="component" value="Unassembled WGS sequence"/>
</dbReference>
<organism evidence="2 3">
    <name type="scientific">Pararobbsia silviterrae</name>
    <dbReference type="NCBI Taxonomy" id="1792498"/>
    <lineage>
        <taxon>Bacteria</taxon>
        <taxon>Pseudomonadati</taxon>
        <taxon>Pseudomonadota</taxon>
        <taxon>Betaproteobacteria</taxon>
        <taxon>Burkholderiales</taxon>
        <taxon>Burkholderiaceae</taxon>
        <taxon>Pararobbsia</taxon>
    </lineage>
</organism>
<feature type="region of interest" description="Disordered" evidence="1">
    <location>
        <begin position="1"/>
        <end position="47"/>
    </location>
</feature>
<gene>
    <name evidence="2" type="ORF">D7S86_18015</name>
</gene>